<keyword evidence="6 8" id="KW-0863">Zinc-finger</keyword>
<name>A0A8S1GZL4_9PELO</name>
<evidence type="ECO:0000256" key="2">
    <source>
        <dbReference type="ARBA" id="ARBA00010938"/>
    </source>
</evidence>
<dbReference type="InterPro" id="IPR000433">
    <property type="entry name" value="Znf_ZZ"/>
</dbReference>
<feature type="region of interest" description="Disordered" evidence="9">
    <location>
        <begin position="581"/>
        <end position="622"/>
    </location>
</feature>
<dbReference type="InterPro" id="IPR008598">
    <property type="entry name" value="Di19_Zn-bd"/>
</dbReference>
<evidence type="ECO:0000256" key="3">
    <source>
        <dbReference type="ARBA" id="ARBA00012483"/>
    </source>
</evidence>
<dbReference type="Gene3D" id="3.30.60.90">
    <property type="match status" value="1"/>
</dbReference>
<feature type="region of interest" description="Disordered" evidence="9">
    <location>
        <begin position="375"/>
        <end position="398"/>
    </location>
</feature>
<evidence type="ECO:0000313" key="12">
    <source>
        <dbReference type="Proteomes" id="UP000835052"/>
    </source>
</evidence>
<dbReference type="Pfam" id="PF00569">
    <property type="entry name" value="ZZ"/>
    <property type="match status" value="1"/>
</dbReference>
<dbReference type="InterPro" id="IPR043145">
    <property type="entry name" value="Znf_ZZ_sf"/>
</dbReference>
<evidence type="ECO:0000256" key="4">
    <source>
        <dbReference type="ARBA" id="ARBA00022679"/>
    </source>
</evidence>
<dbReference type="SUPFAM" id="SSF57850">
    <property type="entry name" value="RING/U-box"/>
    <property type="match status" value="1"/>
</dbReference>
<dbReference type="AlphaFoldDB" id="A0A8S1GZL4"/>
<evidence type="ECO:0000256" key="5">
    <source>
        <dbReference type="ARBA" id="ARBA00022723"/>
    </source>
</evidence>
<feature type="compositionally biased region" description="Acidic residues" evidence="9">
    <location>
        <begin position="375"/>
        <end position="386"/>
    </location>
</feature>
<dbReference type="GO" id="GO:0023051">
    <property type="term" value="P:regulation of signaling"/>
    <property type="evidence" value="ECO:0007669"/>
    <property type="project" value="UniProtKB-ARBA"/>
</dbReference>
<dbReference type="GO" id="GO:0045202">
    <property type="term" value="C:synapse"/>
    <property type="evidence" value="ECO:0007669"/>
    <property type="project" value="GOC"/>
</dbReference>
<dbReference type="PROSITE" id="PS50135">
    <property type="entry name" value="ZF_ZZ_2"/>
    <property type="match status" value="1"/>
</dbReference>
<evidence type="ECO:0000256" key="6">
    <source>
        <dbReference type="ARBA" id="ARBA00022771"/>
    </source>
</evidence>
<dbReference type="PANTHER" id="PTHR12268">
    <property type="entry name" value="E3 UBIQUITIN-PROTEIN LIGASE KCMF1"/>
    <property type="match status" value="1"/>
</dbReference>
<comment type="caution">
    <text evidence="11">The sequence shown here is derived from an EMBL/GenBank/DDBJ whole genome shotgun (WGS) entry which is preliminary data.</text>
</comment>
<dbReference type="Pfam" id="PF05605">
    <property type="entry name" value="zf-Di19"/>
    <property type="match status" value="1"/>
</dbReference>
<evidence type="ECO:0000256" key="8">
    <source>
        <dbReference type="PROSITE-ProRule" id="PRU00228"/>
    </source>
</evidence>
<evidence type="ECO:0000256" key="7">
    <source>
        <dbReference type="ARBA" id="ARBA00022833"/>
    </source>
</evidence>
<protein>
    <recommendedName>
        <fullName evidence="3">RING-type E3 ubiquitin transferase</fullName>
        <ecNumber evidence="3">2.3.2.27</ecNumber>
    </recommendedName>
</protein>
<evidence type="ECO:0000313" key="11">
    <source>
        <dbReference type="EMBL" id="CAD6188587.1"/>
    </source>
</evidence>
<dbReference type="PROSITE" id="PS01357">
    <property type="entry name" value="ZF_ZZ_1"/>
    <property type="match status" value="1"/>
</dbReference>
<accession>A0A8S1GZL4</accession>
<dbReference type="GO" id="GO:0099536">
    <property type="term" value="P:synaptic signaling"/>
    <property type="evidence" value="ECO:0007669"/>
    <property type="project" value="TreeGrafter"/>
</dbReference>
<keyword evidence="5" id="KW-0479">Metal-binding</keyword>
<organism evidence="11 12">
    <name type="scientific">Caenorhabditis auriculariae</name>
    <dbReference type="NCBI Taxonomy" id="2777116"/>
    <lineage>
        <taxon>Eukaryota</taxon>
        <taxon>Metazoa</taxon>
        <taxon>Ecdysozoa</taxon>
        <taxon>Nematoda</taxon>
        <taxon>Chromadorea</taxon>
        <taxon>Rhabditida</taxon>
        <taxon>Rhabditina</taxon>
        <taxon>Rhabditomorpha</taxon>
        <taxon>Rhabditoidea</taxon>
        <taxon>Rhabditidae</taxon>
        <taxon>Peloderinae</taxon>
        <taxon>Caenorhabditis</taxon>
    </lineage>
</organism>
<keyword evidence="4" id="KW-0808">Transferase</keyword>
<feature type="domain" description="ZZ-type" evidence="10">
    <location>
        <begin position="4"/>
        <end position="67"/>
    </location>
</feature>
<evidence type="ECO:0000259" key="10">
    <source>
        <dbReference type="PROSITE" id="PS50135"/>
    </source>
</evidence>
<evidence type="ECO:0000256" key="9">
    <source>
        <dbReference type="SAM" id="MobiDB-lite"/>
    </source>
</evidence>
<dbReference type="OrthoDB" id="7873042at2759"/>
<dbReference type="GO" id="GO:0005886">
    <property type="term" value="C:plasma membrane"/>
    <property type="evidence" value="ECO:0007669"/>
    <property type="project" value="TreeGrafter"/>
</dbReference>
<dbReference type="GO" id="GO:0010646">
    <property type="term" value="P:regulation of cell communication"/>
    <property type="evidence" value="ECO:0007669"/>
    <property type="project" value="UniProtKB-ARBA"/>
</dbReference>
<proteinExistence type="inferred from homology"/>
<dbReference type="Proteomes" id="UP000835052">
    <property type="component" value="Unassembled WGS sequence"/>
</dbReference>
<dbReference type="PANTHER" id="PTHR12268:SF13">
    <property type="entry name" value="E3 UBIQUITIN-PROTEIN LIGASE KCMF1"/>
    <property type="match status" value="1"/>
</dbReference>
<keyword evidence="12" id="KW-1185">Reference proteome</keyword>
<gene>
    <name evidence="11" type="ORF">CAUJ_LOCUS4506</name>
</gene>
<feature type="compositionally biased region" description="Acidic residues" evidence="9">
    <location>
        <begin position="607"/>
        <end position="622"/>
    </location>
</feature>
<evidence type="ECO:0000256" key="1">
    <source>
        <dbReference type="ARBA" id="ARBA00000900"/>
    </source>
</evidence>
<keyword evidence="7" id="KW-0862">Zinc</keyword>
<dbReference type="EMBL" id="CAJGYM010000008">
    <property type="protein sequence ID" value="CAD6188587.1"/>
    <property type="molecule type" value="Genomic_DNA"/>
</dbReference>
<reference evidence="11" key="1">
    <citation type="submission" date="2020-10" db="EMBL/GenBank/DDBJ databases">
        <authorList>
            <person name="Kikuchi T."/>
        </authorList>
    </citation>
    <scope>NUCLEOTIDE SEQUENCE</scope>
    <source>
        <strain evidence="11">NKZ352</strain>
    </source>
</reference>
<dbReference type="GO" id="GO:0061630">
    <property type="term" value="F:ubiquitin protein ligase activity"/>
    <property type="evidence" value="ECO:0007669"/>
    <property type="project" value="UniProtKB-EC"/>
</dbReference>
<sequence>MNAHIGVSCDGCSITAFSGHRYKCLRCNDYDLCQHCYLSKQFGDQTRLEIMPHEESHPMQLMMTQSDFELVYEGDSTKNYENCKIASFTCPYCNMNGFGIRSFGIHVTTRHPDPPSYNVICPVCIATPDLETSSNRDTENLKTHWNDFHSASVDNNYRNEPIRGVVRRPMLARRAGRQQAGNRAALAGNAGITTAGAPVHLGFPWAVEGDLEVEDVLRNIRNLAPLPNLPNEFQRIGNQPPAAAREQLRTQILANQRLTATSLPGATVQIASNEYAQPRTTTVAGASAAQPTNSQVIRPLRMSAIYPPTNDMLEEISLEDIPLDDYTEDDGSDDGHLYQEASSAAEIKTGRKKLGKCVADKICVSDSEFELYLATDEDSSDEEEIDDQGHRIKPVGKPDLCPDKEATWKKIREKLTRDDVEVLLSSLRAEPSLGADGEELELRQLPFKAPQRHGVPADEGVQSWLSLQFDAPPIRSFGTETYWSDKRFLRQRRLLRDQSSVSSREEDLRRGEVALALITSGIEGLPSNLRYFDRPDRTLRRIFRNTNFETMSVPTPEETTEPDEACREVLMKEASLRFASERVSAAGPSGVDSKDDVVPLHSSTLSNEDDGESSENDDADDQ</sequence>
<dbReference type="SMART" id="SM00291">
    <property type="entry name" value="ZnF_ZZ"/>
    <property type="match status" value="1"/>
</dbReference>
<dbReference type="EC" id="2.3.2.27" evidence="3"/>
<dbReference type="InterPro" id="IPR050774">
    <property type="entry name" value="KCMF1/Dystrophin"/>
</dbReference>
<dbReference type="GO" id="GO:0008270">
    <property type="term" value="F:zinc ion binding"/>
    <property type="evidence" value="ECO:0007669"/>
    <property type="project" value="UniProtKB-KW"/>
</dbReference>
<dbReference type="CDD" id="cd02338">
    <property type="entry name" value="ZZ_PCMF_like"/>
    <property type="match status" value="1"/>
</dbReference>
<comment type="catalytic activity">
    <reaction evidence="1">
        <text>S-ubiquitinyl-[E2 ubiquitin-conjugating enzyme]-L-cysteine + [acceptor protein]-L-lysine = [E2 ubiquitin-conjugating enzyme]-L-cysteine + N(6)-ubiquitinyl-[acceptor protein]-L-lysine.</text>
        <dbReference type="EC" id="2.3.2.27"/>
    </reaction>
</comment>
<comment type="similarity">
    <text evidence="2">Belongs to the KCMF1 family.</text>
</comment>